<dbReference type="AlphaFoldDB" id="A0A0G1QET3"/>
<comment type="caution">
    <text evidence="1">The sequence shown here is derived from an EMBL/GenBank/DDBJ whole genome shotgun (WGS) entry which is preliminary data.</text>
</comment>
<proteinExistence type="predicted"/>
<gene>
    <name evidence="1" type="ORF">UX24_C0015G0002</name>
</gene>
<reference evidence="1 2" key="1">
    <citation type="journal article" date="2015" name="Nature">
        <title>rRNA introns, odd ribosomes, and small enigmatic genomes across a large radiation of phyla.</title>
        <authorList>
            <person name="Brown C.T."/>
            <person name="Hug L.A."/>
            <person name="Thomas B.C."/>
            <person name="Sharon I."/>
            <person name="Castelle C.J."/>
            <person name="Singh A."/>
            <person name="Wilkins M.J."/>
            <person name="Williams K.H."/>
            <person name="Banfield J.F."/>
        </authorList>
    </citation>
    <scope>NUCLEOTIDE SEQUENCE [LARGE SCALE GENOMIC DNA]</scope>
</reference>
<dbReference type="Proteomes" id="UP000034020">
    <property type="component" value="Unassembled WGS sequence"/>
</dbReference>
<evidence type="ECO:0000313" key="1">
    <source>
        <dbReference type="EMBL" id="KKU16248.1"/>
    </source>
</evidence>
<dbReference type="SUPFAM" id="SSF143011">
    <property type="entry name" value="RelE-like"/>
    <property type="match status" value="1"/>
</dbReference>
<evidence type="ECO:0008006" key="3">
    <source>
        <dbReference type="Google" id="ProtNLM"/>
    </source>
</evidence>
<dbReference type="InterPro" id="IPR035093">
    <property type="entry name" value="RelE/ParE_toxin_dom_sf"/>
</dbReference>
<sequence>MDRIAKFLKRLATKERKIVEEILARVLAGDFSSLDIKKLKGAKNIFRVRRSGIRIIFLKNHDHTNILSIERRNDTTNK</sequence>
<organism evidence="1 2">
    <name type="scientific">Candidatus Giovannonibacteria bacterium GW2011_GWB1_45_9b</name>
    <dbReference type="NCBI Taxonomy" id="1618653"/>
    <lineage>
        <taxon>Bacteria</taxon>
        <taxon>Candidatus Giovannoniibacteriota</taxon>
    </lineage>
</organism>
<accession>A0A0G1QET3</accession>
<protein>
    <recommendedName>
        <fullName evidence="3">Type II toxin-antitoxin system RelE/ParE family toxin</fullName>
    </recommendedName>
</protein>
<dbReference type="EMBL" id="LCLL01000015">
    <property type="protein sequence ID" value="KKU16248.1"/>
    <property type="molecule type" value="Genomic_DNA"/>
</dbReference>
<name>A0A0G1QET3_9BACT</name>
<dbReference type="Gene3D" id="3.30.2310.20">
    <property type="entry name" value="RelE-like"/>
    <property type="match status" value="1"/>
</dbReference>
<evidence type="ECO:0000313" key="2">
    <source>
        <dbReference type="Proteomes" id="UP000034020"/>
    </source>
</evidence>